<proteinExistence type="predicted"/>
<evidence type="ECO:0000256" key="1">
    <source>
        <dbReference type="SAM" id="SignalP"/>
    </source>
</evidence>
<dbReference type="EMBL" id="MU857817">
    <property type="protein sequence ID" value="KAK4243438.1"/>
    <property type="molecule type" value="Genomic_DNA"/>
</dbReference>
<gene>
    <name evidence="2" type="ORF">C7999DRAFT_36234</name>
</gene>
<dbReference type="Proteomes" id="UP001303647">
    <property type="component" value="Unassembled WGS sequence"/>
</dbReference>
<keyword evidence="1" id="KW-0732">Signal</keyword>
<reference evidence="2" key="2">
    <citation type="submission" date="2023-05" db="EMBL/GenBank/DDBJ databases">
        <authorList>
            <consortium name="Lawrence Berkeley National Laboratory"/>
            <person name="Steindorff A."/>
            <person name="Hensen N."/>
            <person name="Bonometti L."/>
            <person name="Westerberg I."/>
            <person name="Brannstrom I.O."/>
            <person name="Guillou S."/>
            <person name="Cros-Aarteil S."/>
            <person name="Calhoun S."/>
            <person name="Haridas S."/>
            <person name="Kuo A."/>
            <person name="Mondo S."/>
            <person name="Pangilinan J."/>
            <person name="Riley R."/>
            <person name="Labutti K."/>
            <person name="Andreopoulos B."/>
            <person name="Lipzen A."/>
            <person name="Chen C."/>
            <person name="Yanf M."/>
            <person name="Daum C."/>
            <person name="Ng V."/>
            <person name="Clum A."/>
            <person name="Ohm R."/>
            <person name="Martin F."/>
            <person name="Silar P."/>
            <person name="Natvig D."/>
            <person name="Lalanne C."/>
            <person name="Gautier V."/>
            <person name="Ament-Velasquez S.L."/>
            <person name="Kruys A."/>
            <person name="Hutchinson M.I."/>
            <person name="Powell A.J."/>
            <person name="Barry K."/>
            <person name="Miller A.N."/>
            <person name="Grigoriev I.V."/>
            <person name="Debuchy R."/>
            <person name="Gladieux P."/>
            <person name="Thoren M.H."/>
            <person name="Johannesson H."/>
        </authorList>
    </citation>
    <scope>NUCLEOTIDE SEQUENCE</scope>
    <source>
        <strain evidence="2">CBS 359.72</strain>
    </source>
</reference>
<name>A0AAN7HIP5_9PEZI</name>
<evidence type="ECO:0000313" key="2">
    <source>
        <dbReference type="EMBL" id="KAK4243438.1"/>
    </source>
</evidence>
<dbReference type="PANTHER" id="PTHR39603:SF1">
    <property type="entry name" value="CYANOVIRIN-N DOMAIN-CONTAINING PROTEIN"/>
    <property type="match status" value="1"/>
</dbReference>
<protein>
    <recommendedName>
        <fullName evidence="4">Secreted protein</fullName>
    </recommendedName>
</protein>
<accession>A0AAN7HIP5</accession>
<organism evidence="2 3">
    <name type="scientific">Corynascus novoguineensis</name>
    <dbReference type="NCBI Taxonomy" id="1126955"/>
    <lineage>
        <taxon>Eukaryota</taxon>
        <taxon>Fungi</taxon>
        <taxon>Dikarya</taxon>
        <taxon>Ascomycota</taxon>
        <taxon>Pezizomycotina</taxon>
        <taxon>Sordariomycetes</taxon>
        <taxon>Sordariomycetidae</taxon>
        <taxon>Sordariales</taxon>
        <taxon>Chaetomiaceae</taxon>
        <taxon>Corynascus</taxon>
    </lineage>
</organism>
<dbReference type="PANTHER" id="PTHR39603">
    <property type="entry name" value="CYANOVIRIN-N DOMAIN-CONTAINING PROTEIN"/>
    <property type="match status" value="1"/>
</dbReference>
<dbReference type="AlphaFoldDB" id="A0AAN7HIP5"/>
<feature type="signal peptide" evidence="1">
    <location>
        <begin position="1"/>
        <end position="21"/>
    </location>
</feature>
<keyword evidence="3" id="KW-1185">Reference proteome</keyword>
<evidence type="ECO:0000313" key="3">
    <source>
        <dbReference type="Proteomes" id="UP001303647"/>
    </source>
</evidence>
<reference evidence="2" key="1">
    <citation type="journal article" date="2023" name="Mol. Phylogenet. Evol.">
        <title>Genome-scale phylogeny and comparative genomics of the fungal order Sordariales.</title>
        <authorList>
            <person name="Hensen N."/>
            <person name="Bonometti L."/>
            <person name="Westerberg I."/>
            <person name="Brannstrom I.O."/>
            <person name="Guillou S."/>
            <person name="Cros-Aarteil S."/>
            <person name="Calhoun S."/>
            <person name="Haridas S."/>
            <person name="Kuo A."/>
            <person name="Mondo S."/>
            <person name="Pangilinan J."/>
            <person name="Riley R."/>
            <person name="LaButti K."/>
            <person name="Andreopoulos B."/>
            <person name="Lipzen A."/>
            <person name="Chen C."/>
            <person name="Yan M."/>
            <person name="Daum C."/>
            <person name="Ng V."/>
            <person name="Clum A."/>
            <person name="Steindorff A."/>
            <person name="Ohm R.A."/>
            <person name="Martin F."/>
            <person name="Silar P."/>
            <person name="Natvig D.O."/>
            <person name="Lalanne C."/>
            <person name="Gautier V."/>
            <person name="Ament-Velasquez S.L."/>
            <person name="Kruys A."/>
            <person name="Hutchinson M.I."/>
            <person name="Powell A.J."/>
            <person name="Barry K."/>
            <person name="Miller A.N."/>
            <person name="Grigoriev I.V."/>
            <person name="Debuchy R."/>
            <person name="Gladieux P."/>
            <person name="Hiltunen Thoren M."/>
            <person name="Johannesson H."/>
        </authorList>
    </citation>
    <scope>NUCLEOTIDE SEQUENCE</scope>
    <source>
        <strain evidence="2">CBS 359.72</strain>
    </source>
</reference>
<sequence length="171" mass="18396">MAKFLLVSSLLGVVSFQGVLASPKVYPEVIPGPGLPSLAELNTTTAELYEMGLPEELDTRAEVLDKRFEGLCGPAEAAYTRVEDIISCYNYLRKLGSQKCVAKENTIFCTAGSAHVYGSALNGQTTSRCDNVAKAVLWTVDHCTRKDKSCAGAQAVWGNGNMVATSVNKKW</sequence>
<evidence type="ECO:0008006" key="4">
    <source>
        <dbReference type="Google" id="ProtNLM"/>
    </source>
</evidence>
<comment type="caution">
    <text evidence="2">The sequence shown here is derived from an EMBL/GenBank/DDBJ whole genome shotgun (WGS) entry which is preliminary data.</text>
</comment>
<feature type="chain" id="PRO_5042911946" description="Secreted protein" evidence="1">
    <location>
        <begin position="22"/>
        <end position="171"/>
    </location>
</feature>